<sequence length="182" mass="21669">MSKGTPNEQLLARLNKKLLRYHRHLGLNHQQYVLLNTFIQYDDIEVIEDITGFKEEKIIAMLEEMMKSHLIDLNEENEVDLDHLYSRLERIEKEMTPIRDLLVQEYKKFYEQPEKRTYGLVELIPMTKGIGVRLQDGTMMSLKHVRELSKELLIFAQSTTDEDIKQMNLRFSKEKEQGKEKK</sequence>
<comment type="caution">
    <text evidence="1">The sequence shown here is derived from an EMBL/GenBank/DDBJ whole genome shotgun (WGS) entry which is preliminary data.</text>
</comment>
<dbReference type="Proteomes" id="UP000251213">
    <property type="component" value="Unassembled WGS sequence"/>
</dbReference>
<dbReference type="AlphaFoldDB" id="A0A364K8K3"/>
<reference evidence="1 2" key="1">
    <citation type="submission" date="2018-06" db="EMBL/GenBank/DDBJ databases">
        <title>Thermoflavimicrobium daqus sp. nov., a thermophilic microbe isolated from Moutai-flavour Daqu.</title>
        <authorList>
            <person name="Wang X."/>
            <person name="Zhou H."/>
        </authorList>
    </citation>
    <scope>NUCLEOTIDE SEQUENCE [LARGE SCALE GENOMIC DNA]</scope>
    <source>
        <strain evidence="1 2">FBKL4.011</strain>
    </source>
</reference>
<evidence type="ECO:0000313" key="2">
    <source>
        <dbReference type="Proteomes" id="UP000251213"/>
    </source>
</evidence>
<reference evidence="1 2" key="2">
    <citation type="submission" date="2018-06" db="EMBL/GenBank/DDBJ databases">
        <authorList>
            <person name="Zhirakovskaya E."/>
        </authorList>
    </citation>
    <scope>NUCLEOTIDE SEQUENCE [LARGE SCALE GENOMIC DNA]</scope>
    <source>
        <strain evidence="1 2">FBKL4.011</strain>
    </source>
</reference>
<name>A0A364K8K3_9BACL</name>
<accession>A0A364K8K3</accession>
<organism evidence="1 2">
    <name type="scientific">Thermoflavimicrobium daqui</name>
    <dbReference type="NCBI Taxonomy" id="2137476"/>
    <lineage>
        <taxon>Bacteria</taxon>
        <taxon>Bacillati</taxon>
        <taxon>Bacillota</taxon>
        <taxon>Bacilli</taxon>
        <taxon>Bacillales</taxon>
        <taxon>Thermoactinomycetaceae</taxon>
        <taxon>Thermoflavimicrobium</taxon>
    </lineage>
</organism>
<gene>
    <name evidence="1" type="ORF">DL897_00835</name>
</gene>
<dbReference type="RefSeq" id="WP_113657232.1">
    <property type="nucleotide sequence ID" value="NZ_KZ845663.1"/>
</dbReference>
<keyword evidence="2" id="KW-1185">Reference proteome</keyword>
<dbReference type="EMBL" id="QJKK01000001">
    <property type="protein sequence ID" value="RAL26627.1"/>
    <property type="molecule type" value="Genomic_DNA"/>
</dbReference>
<protein>
    <submittedName>
        <fullName evidence="1">Uncharacterized protein</fullName>
    </submittedName>
</protein>
<dbReference type="OrthoDB" id="2987579at2"/>
<evidence type="ECO:0000313" key="1">
    <source>
        <dbReference type="EMBL" id="RAL26627.1"/>
    </source>
</evidence>
<proteinExistence type="predicted"/>